<evidence type="ECO:0000313" key="4">
    <source>
        <dbReference type="Proteomes" id="UP001364617"/>
    </source>
</evidence>
<keyword evidence="1" id="KW-0472">Membrane</keyword>
<dbReference type="EMBL" id="JAYKXH010000009">
    <property type="protein sequence ID" value="KAK7157608.1"/>
    <property type="molecule type" value="Genomic_DNA"/>
</dbReference>
<feature type="chain" id="PRO_5042864357" evidence="2">
    <location>
        <begin position="23"/>
        <end position="173"/>
    </location>
</feature>
<evidence type="ECO:0000256" key="2">
    <source>
        <dbReference type="SAM" id="SignalP"/>
    </source>
</evidence>
<name>A0AAN9D461_9TELE</name>
<gene>
    <name evidence="3" type="ORF">R3I93_008947</name>
</gene>
<proteinExistence type="predicted"/>
<keyword evidence="1" id="KW-0812">Transmembrane</keyword>
<dbReference type="Proteomes" id="UP001364617">
    <property type="component" value="Unassembled WGS sequence"/>
</dbReference>
<evidence type="ECO:0000313" key="3">
    <source>
        <dbReference type="EMBL" id="KAK7157608.1"/>
    </source>
</evidence>
<feature type="signal peptide" evidence="2">
    <location>
        <begin position="1"/>
        <end position="22"/>
    </location>
</feature>
<comment type="caution">
    <text evidence="3">The sequence shown here is derived from an EMBL/GenBank/DDBJ whole genome shotgun (WGS) entry which is preliminary data.</text>
</comment>
<accession>A0AAN9D461</accession>
<sequence>MSRGVALLVVAVLLCIILSSQAADVLQCTGGRLSDGLFSFKAPYEVKEDIRDCETQWLVDEKLAGLSDANGNMTCIPPIIKATANTAILQSCPEKIECLLICPTGNINEKHQCSCDATPPTTLPKVGFPNWGIGVLIGASAFVVFGIVTVTIVLRQKRQRQGYSSSSTDPADL</sequence>
<evidence type="ECO:0000256" key="1">
    <source>
        <dbReference type="SAM" id="Phobius"/>
    </source>
</evidence>
<keyword evidence="4" id="KW-1185">Reference proteome</keyword>
<dbReference type="AlphaFoldDB" id="A0AAN9D461"/>
<reference evidence="3 4" key="1">
    <citation type="submission" date="2024-02" db="EMBL/GenBank/DDBJ databases">
        <title>Chromosome-level genome assembly of the Eurasian Minnow (Phoxinus phoxinus).</title>
        <authorList>
            <person name="Oriowo T.O."/>
            <person name="Martin S."/>
            <person name="Stange M."/>
            <person name="Chrysostomakis Y."/>
            <person name="Brown T."/>
            <person name="Winkler S."/>
            <person name="Kukowka S."/>
            <person name="Myers E.W."/>
            <person name="Bohne A."/>
        </authorList>
    </citation>
    <scope>NUCLEOTIDE SEQUENCE [LARGE SCALE GENOMIC DNA]</scope>
    <source>
        <strain evidence="3">ZFMK-TIS-60720</strain>
        <tissue evidence="3">Whole Organism</tissue>
    </source>
</reference>
<keyword evidence="1" id="KW-1133">Transmembrane helix</keyword>
<organism evidence="3 4">
    <name type="scientific">Phoxinus phoxinus</name>
    <name type="common">Eurasian minnow</name>
    <dbReference type="NCBI Taxonomy" id="58324"/>
    <lineage>
        <taxon>Eukaryota</taxon>
        <taxon>Metazoa</taxon>
        <taxon>Chordata</taxon>
        <taxon>Craniata</taxon>
        <taxon>Vertebrata</taxon>
        <taxon>Euteleostomi</taxon>
        <taxon>Actinopterygii</taxon>
        <taxon>Neopterygii</taxon>
        <taxon>Teleostei</taxon>
        <taxon>Ostariophysi</taxon>
        <taxon>Cypriniformes</taxon>
        <taxon>Leuciscidae</taxon>
        <taxon>Phoxininae</taxon>
        <taxon>Phoxinus</taxon>
    </lineage>
</organism>
<keyword evidence="2" id="KW-0732">Signal</keyword>
<protein>
    <submittedName>
        <fullName evidence="3">Uncharacterized protein</fullName>
    </submittedName>
</protein>
<feature type="transmembrane region" description="Helical" evidence="1">
    <location>
        <begin position="131"/>
        <end position="154"/>
    </location>
</feature>